<keyword evidence="2" id="KW-1185">Reference proteome</keyword>
<dbReference type="AlphaFoldDB" id="A0A1G7TV93"/>
<evidence type="ECO:0000313" key="2">
    <source>
        <dbReference type="Proteomes" id="UP000199296"/>
    </source>
</evidence>
<reference evidence="1 2" key="1">
    <citation type="submission" date="2016-10" db="EMBL/GenBank/DDBJ databases">
        <authorList>
            <person name="de Groot N.N."/>
        </authorList>
    </citation>
    <scope>NUCLEOTIDE SEQUENCE [LARGE SCALE GENOMIC DNA]</scope>
    <source>
        <strain evidence="1 2">DSM 19803</strain>
    </source>
</reference>
<dbReference type="EMBL" id="FNCW01000001">
    <property type="protein sequence ID" value="SDG39182.1"/>
    <property type="molecule type" value="Genomic_DNA"/>
</dbReference>
<accession>A0A1G7TV93</accession>
<dbReference type="NCBIfam" id="TIGR04131">
    <property type="entry name" value="Bac_Flav_CTERM"/>
    <property type="match status" value="1"/>
</dbReference>
<organism evidence="1 2">
    <name type="scientific">Psychroflexus sediminis</name>
    <dbReference type="NCBI Taxonomy" id="470826"/>
    <lineage>
        <taxon>Bacteria</taxon>
        <taxon>Pseudomonadati</taxon>
        <taxon>Bacteroidota</taxon>
        <taxon>Flavobacteriia</taxon>
        <taxon>Flavobacteriales</taxon>
        <taxon>Flavobacteriaceae</taxon>
        <taxon>Psychroflexus</taxon>
    </lineage>
</organism>
<proteinExistence type="predicted"/>
<dbReference type="Pfam" id="PF13585">
    <property type="entry name" value="CHU_C"/>
    <property type="match status" value="1"/>
</dbReference>
<sequence>MNLKKYLMVFTCLVLTYSCSSDDSDELNGAQNTCAISKGISPNQDGLNDNFDLSCLADRTGIVSLEIFDRNGRSIYSKANYRDEFAGQSDEGDSLVTGTYFYTITFETEDLEYGSSLKGELYINVEQ</sequence>
<dbReference type="STRING" id="470826.SAMN04488027_10178"/>
<dbReference type="OrthoDB" id="1391397at2"/>
<dbReference type="Proteomes" id="UP000199296">
    <property type="component" value="Unassembled WGS sequence"/>
</dbReference>
<name>A0A1G7TV93_9FLAO</name>
<protein>
    <submittedName>
        <fullName evidence="1">Gliding motility-associated C-terminal domain-containing protein</fullName>
    </submittedName>
</protein>
<gene>
    <name evidence="1" type="ORF">SAMN04488027_10178</name>
</gene>
<dbReference type="PROSITE" id="PS51257">
    <property type="entry name" value="PROKAR_LIPOPROTEIN"/>
    <property type="match status" value="1"/>
</dbReference>
<evidence type="ECO:0000313" key="1">
    <source>
        <dbReference type="EMBL" id="SDG39182.1"/>
    </source>
</evidence>
<dbReference type="InterPro" id="IPR026341">
    <property type="entry name" value="T9SS_type_B"/>
</dbReference>